<dbReference type="OrthoDB" id="194534at2157"/>
<dbReference type="EMBL" id="FTNR01000006">
    <property type="protein sequence ID" value="SIR98079.1"/>
    <property type="molecule type" value="Genomic_DNA"/>
</dbReference>
<keyword evidence="2" id="KW-1185">Reference proteome</keyword>
<evidence type="ECO:0000313" key="1">
    <source>
        <dbReference type="EMBL" id="SIR98079.1"/>
    </source>
</evidence>
<sequence>MIRSLTVIALALILVGAMAMAGPTFGFATIAAERGVSVGTADDSSAYLGLEDRSASAAIDAPDGTTTVYAVTDTLDGHSQSSVDASVVGITDEYNAAVSTTALEATVQPGSDADTFDVVLACGDGEALDGSYRVELRLVASAAGSSVDATRTTAAFVPIDCTTLSDEPVVVSVDEDGDVTTGGDVTVDNNVAVGGQITSGGDVTIANNVGVSETISSGGSVTVGNNANVGSIVAQGDIVIANNLVSGDIIAGGDVTIGNNAEIDGNVSACGSVTVGNNAVVTGTILENQTDLAGVQC</sequence>
<dbReference type="RefSeq" id="WP_076609130.1">
    <property type="nucleotide sequence ID" value="NZ_FTNR01000006.1"/>
</dbReference>
<evidence type="ECO:0008006" key="3">
    <source>
        <dbReference type="Google" id="ProtNLM"/>
    </source>
</evidence>
<name>A0A1N7FCL6_9EURY</name>
<dbReference type="SUPFAM" id="SSF51161">
    <property type="entry name" value="Trimeric LpxA-like enzymes"/>
    <property type="match status" value="1"/>
</dbReference>
<dbReference type="AlphaFoldDB" id="A0A1N7FCL6"/>
<dbReference type="Proteomes" id="UP000185936">
    <property type="component" value="Unassembled WGS sequence"/>
</dbReference>
<gene>
    <name evidence="1" type="ORF">SAMN05421752_106199</name>
</gene>
<reference evidence="2" key="1">
    <citation type="submission" date="2017-01" db="EMBL/GenBank/DDBJ databases">
        <authorList>
            <person name="Varghese N."/>
            <person name="Submissions S."/>
        </authorList>
    </citation>
    <scope>NUCLEOTIDE SEQUENCE [LARGE SCALE GENOMIC DNA]</scope>
    <source>
        <strain evidence="2">type strain: HArc-</strain>
    </source>
</reference>
<dbReference type="Gene3D" id="2.160.10.10">
    <property type="entry name" value="Hexapeptide repeat proteins"/>
    <property type="match status" value="1"/>
</dbReference>
<proteinExistence type="predicted"/>
<protein>
    <recommendedName>
        <fullName evidence="3">Polymer-forming protein</fullName>
    </recommendedName>
</protein>
<dbReference type="InterPro" id="IPR011004">
    <property type="entry name" value="Trimer_LpxA-like_sf"/>
</dbReference>
<accession>A0A1N7FCL6</accession>
<evidence type="ECO:0000313" key="2">
    <source>
        <dbReference type="Proteomes" id="UP000185936"/>
    </source>
</evidence>
<organism evidence="1 2">
    <name type="scientific">Natronorubrum thiooxidans</name>
    <dbReference type="NCBI Taxonomy" id="308853"/>
    <lineage>
        <taxon>Archaea</taxon>
        <taxon>Methanobacteriati</taxon>
        <taxon>Methanobacteriota</taxon>
        <taxon>Stenosarchaea group</taxon>
        <taxon>Halobacteria</taxon>
        <taxon>Halobacteriales</taxon>
        <taxon>Natrialbaceae</taxon>
        <taxon>Natronorubrum</taxon>
    </lineage>
</organism>